<sequence length="170" mass="17461">MFGEMELLTVLGGTAFAGLFPRGISQYAIGGILIGLGVSTIYLGTAITPGASTFFESTLSYVSRIPRFNRAKYLVSRDWRIVFTLSMVAGAAVYALTLGGGGWTTDVQAWRLLVGGVLVGVGTRLGKGCTSGHGINGIASLSGTSFANVATFMLTAIGAALSMQALGVSP</sequence>
<evidence type="ECO:0000256" key="8">
    <source>
        <dbReference type="SAM" id="Phobius"/>
    </source>
</evidence>
<dbReference type="STRING" id="931277.C448_05703"/>
<comment type="caution">
    <text evidence="9">The sequence shown here is derived from an EMBL/GenBank/DDBJ whole genome shotgun (WGS) entry which is preliminary data.</text>
</comment>
<protein>
    <submittedName>
        <fullName evidence="9">Uncharacterized protein</fullName>
    </submittedName>
</protein>
<dbReference type="eggNOG" id="arCOG04787">
    <property type="taxonomic scope" value="Archaea"/>
</dbReference>
<dbReference type="AlphaFoldDB" id="M0MMD8"/>
<feature type="transmembrane region" description="Helical" evidence="8">
    <location>
        <begin position="82"/>
        <end position="103"/>
    </location>
</feature>
<evidence type="ECO:0000256" key="7">
    <source>
        <dbReference type="ARBA" id="ARBA00023136"/>
    </source>
</evidence>
<dbReference type="GO" id="GO:0005886">
    <property type="term" value="C:plasma membrane"/>
    <property type="evidence" value="ECO:0007669"/>
    <property type="project" value="UniProtKB-SubCell"/>
</dbReference>
<keyword evidence="10" id="KW-1185">Reference proteome</keyword>
<dbReference type="InterPro" id="IPR007272">
    <property type="entry name" value="Sulf_transp_TsuA/YedE"/>
</dbReference>
<comment type="subcellular location">
    <subcellularLocation>
        <location evidence="1">Cell inner membrane</location>
        <topology evidence="1">Multi-pass membrane protein</topology>
    </subcellularLocation>
</comment>
<keyword evidence="5 8" id="KW-0812">Transmembrane</keyword>
<gene>
    <name evidence="9" type="ORF">C448_05703</name>
</gene>
<keyword evidence="3" id="KW-1003">Cell membrane</keyword>
<evidence type="ECO:0000256" key="4">
    <source>
        <dbReference type="ARBA" id="ARBA00022519"/>
    </source>
</evidence>
<keyword evidence="2" id="KW-0813">Transport</keyword>
<reference evidence="9 10" key="1">
    <citation type="journal article" date="2014" name="PLoS Genet.">
        <title>Phylogenetically driven sequencing of extremely halophilic archaea reveals strategies for static and dynamic osmo-response.</title>
        <authorList>
            <person name="Becker E.A."/>
            <person name="Seitzer P.M."/>
            <person name="Tritt A."/>
            <person name="Larsen D."/>
            <person name="Krusor M."/>
            <person name="Yao A.I."/>
            <person name="Wu D."/>
            <person name="Madern D."/>
            <person name="Eisen J.A."/>
            <person name="Darling A.E."/>
            <person name="Facciotti M.T."/>
        </authorList>
    </citation>
    <scope>NUCLEOTIDE SEQUENCE [LARGE SCALE GENOMIC DNA]</scope>
    <source>
        <strain evidence="9 10">DSM 1307</strain>
    </source>
</reference>
<accession>M0MMD8</accession>
<evidence type="ECO:0000313" key="10">
    <source>
        <dbReference type="Proteomes" id="UP000011568"/>
    </source>
</evidence>
<dbReference type="Proteomes" id="UP000011568">
    <property type="component" value="Unassembled WGS sequence"/>
</dbReference>
<keyword evidence="4" id="KW-0997">Cell inner membrane</keyword>
<proteinExistence type="predicted"/>
<evidence type="ECO:0000256" key="6">
    <source>
        <dbReference type="ARBA" id="ARBA00022989"/>
    </source>
</evidence>
<dbReference type="EMBL" id="AOMC01000085">
    <property type="protein sequence ID" value="EMA46862.1"/>
    <property type="molecule type" value="Genomic_DNA"/>
</dbReference>
<dbReference type="PANTHER" id="PTHR30574:SF1">
    <property type="entry name" value="SULPHUR TRANSPORT DOMAIN-CONTAINING PROTEIN"/>
    <property type="match status" value="1"/>
</dbReference>
<dbReference type="OrthoDB" id="42259at2157"/>
<keyword evidence="6 8" id="KW-1133">Transmembrane helix</keyword>
<dbReference type="PATRIC" id="fig|931277.6.peg.1114"/>
<evidence type="ECO:0000313" key="9">
    <source>
        <dbReference type="EMBL" id="EMA46862.1"/>
    </source>
</evidence>
<feature type="transmembrane region" description="Helical" evidence="8">
    <location>
        <begin position="138"/>
        <end position="161"/>
    </location>
</feature>
<evidence type="ECO:0000256" key="1">
    <source>
        <dbReference type="ARBA" id="ARBA00004429"/>
    </source>
</evidence>
<evidence type="ECO:0000256" key="2">
    <source>
        <dbReference type="ARBA" id="ARBA00022448"/>
    </source>
</evidence>
<dbReference type="PANTHER" id="PTHR30574">
    <property type="entry name" value="INNER MEMBRANE PROTEIN YEDE"/>
    <property type="match status" value="1"/>
</dbReference>
<name>M0MMD8_HALMO</name>
<dbReference type="Pfam" id="PF04143">
    <property type="entry name" value="Sulf_transp"/>
    <property type="match status" value="1"/>
</dbReference>
<keyword evidence="7 8" id="KW-0472">Membrane</keyword>
<feature type="transmembrane region" description="Helical" evidence="8">
    <location>
        <begin position="109"/>
        <end position="126"/>
    </location>
</feature>
<feature type="transmembrane region" description="Helical" evidence="8">
    <location>
        <begin position="41"/>
        <end position="62"/>
    </location>
</feature>
<evidence type="ECO:0000256" key="3">
    <source>
        <dbReference type="ARBA" id="ARBA00022475"/>
    </source>
</evidence>
<organism evidence="9 10">
    <name type="scientific">Halococcus morrhuae DSM 1307</name>
    <dbReference type="NCBI Taxonomy" id="931277"/>
    <lineage>
        <taxon>Archaea</taxon>
        <taxon>Methanobacteriati</taxon>
        <taxon>Methanobacteriota</taxon>
        <taxon>Stenosarchaea group</taxon>
        <taxon>Halobacteria</taxon>
        <taxon>Halobacteriales</taxon>
        <taxon>Halococcaceae</taxon>
        <taxon>Halococcus</taxon>
    </lineage>
</organism>
<evidence type="ECO:0000256" key="5">
    <source>
        <dbReference type="ARBA" id="ARBA00022692"/>
    </source>
</evidence>